<protein>
    <recommendedName>
        <fullName evidence="3">Type IV pilus assembly protein PilX</fullName>
    </recommendedName>
</protein>
<dbReference type="AlphaFoldDB" id="A0A662ZFG3"/>
<dbReference type="Proteomes" id="UP000243745">
    <property type="component" value="Unassembled WGS sequence"/>
</dbReference>
<organism evidence="1 2">
    <name type="scientific">Ruminobacter amylophilus</name>
    <dbReference type="NCBI Taxonomy" id="867"/>
    <lineage>
        <taxon>Bacteria</taxon>
        <taxon>Pseudomonadati</taxon>
        <taxon>Pseudomonadota</taxon>
        <taxon>Gammaproteobacteria</taxon>
        <taxon>Aeromonadales</taxon>
        <taxon>Succinivibrionaceae</taxon>
        <taxon>Ruminobacter</taxon>
    </lineage>
</organism>
<dbReference type="EMBL" id="FOXF01000005">
    <property type="protein sequence ID" value="SFP13224.1"/>
    <property type="molecule type" value="Genomic_DNA"/>
</dbReference>
<evidence type="ECO:0008006" key="3">
    <source>
        <dbReference type="Google" id="ProtNLM"/>
    </source>
</evidence>
<proteinExistence type="predicted"/>
<name>A0A662ZFG3_9GAMM</name>
<gene>
    <name evidence="1" type="ORF">SAMN02910344_00525</name>
</gene>
<sequence>MLLTAIAVIVVFSLLIAVSARMLMNSDQNKVTVSVGMQAELLAHTGTEFAMAQLFPLGASNGSLSSLLWGDGEPASKSILPANCSSVSHEDGNILCNGFRDGCYLDKLYIDVKKIISDDVSGSDVLYEYQITSSAVCDVPFISSSCAPNSATCSGNTSYYKVKRTETTKASDISWNVSAE</sequence>
<evidence type="ECO:0000313" key="1">
    <source>
        <dbReference type="EMBL" id="SFP13224.1"/>
    </source>
</evidence>
<evidence type="ECO:0000313" key="2">
    <source>
        <dbReference type="Proteomes" id="UP000243745"/>
    </source>
</evidence>
<reference evidence="1 2" key="1">
    <citation type="submission" date="2016-10" db="EMBL/GenBank/DDBJ databases">
        <authorList>
            <person name="Varghese N."/>
            <person name="Submissions S."/>
        </authorList>
    </citation>
    <scope>NUCLEOTIDE SEQUENCE [LARGE SCALE GENOMIC DNA]</scope>
    <source>
        <strain evidence="1 2">DSM 1361</strain>
    </source>
</reference>
<keyword evidence="2" id="KW-1185">Reference proteome</keyword>
<accession>A0A662ZFG3</accession>